<feature type="non-terminal residue" evidence="1">
    <location>
        <position position="1"/>
    </location>
</feature>
<protein>
    <submittedName>
        <fullName evidence="1">Uncharacterized protein</fullName>
    </submittedName>
</protein>
<dbReference type="GO" id="GO:0007018">
    <property type="term" value="P:microtubule-based movement"/>
    <property type="evidence" value="ECO:0007669"/>
    <property type="project" value="InterPro"/>
</dbReference>
<proteinExistence type="predicted"/>
<gene>
    <name evidence="1" type="ORF">BVRB_036740</name>
</gene>
<organism evidence="1 2">
    <name type="scientific">Beta vulgaris subsp. vulgaris</name>
    <name type="common">Beet</name>
    <dbReference type="NCBI Taxonomy" id="3555"/>
    <lineage>
        <taxon>Eukaryota</taxon>
        <taxon>Viridiplantae</taxon>
        <taxon>Streptophyta</taxon>
        <taxon>Embryophyta</taxon>
        <taxon>Tracheophyta</taxon>
        <taxon>Spermatophyta</taxon>
        <taxon>Magnoliopsida</taxon>
        <taxon>eudicotyledons</taxon>
        <taxon>Gunneridae</taxon>
        <taxon>Pentapetalae</taxon>
        <taxon>Caryophyllales</taxon>
        <taxon>Chenopodiaceae</taxon>
        <taxon>Betoideae</taxon>
        <taxon>Beta</taxon>
    </lineage>
</organism>
<dbReference type="OrthoDB" id="447173at2759"/>
<dbReference type="GO" id="GO:0008569">
    <property type="term" value="F:minus-end-directed microtubule motor activity"/>
    <property type="evidence" value="ECO:0007669"/>
    <property type="project" value="TreeGrafter"/>
</dbReference>
<evidence type="ECO:0000313" key="1">
    <source>
        <dbReference type="EMBL" id="KMS65364.1"/>
    </source>
</evidence>
<dbReference type="GO" id="GO:0045505">
    <property type="term" value="F:dynein intermediate chain binding"/>
    <property type="evidence" value="ECO:0007669"/>
    <property type="project" value="InterPro"/>
</dbReference>
<sequence length="112" mass="12860">SIIRADSENLKKLLLPVPERRLADVQNMLPELAREKSTQLLETLRTYNYNISKLPDSVDDFVAFMAHLTRANEHSDVLDDEFQSITSLYALIDEHGIRIPETDSVVYDKLTQ</sequence>
<dbReference type="EMBL" id="KQ109948">
    <property type="protein sequence ID" value="KMS65364.1"/>
    <property type="molecule type" value="Genomic_DNA"/>
</dbReference>
<dbReference type="PANTHER" id="PTHR10676:SF339">
    <property type="entry name" value="DYNEIN AXONEMAL HEAVY CHAIN 6"/>
    <property type="match status" value="1"/>
</dbReference>
<feature type="non-terminal residue" evidence="1">
    <location>
        <position position="112"/>
    </location>
</feature>
<dbReference type="PANTHER" id="PTHR10676">
    <property type="entry name" value="DYNEIN HEAVY CHAIN FAMILY PROTEIN"/>
    <property type="match status" value="1"/>
</dbReference>
<dbReference type="GO" id="GO:0051959">
    <property type="term" value="F:dynein light intermediate chain binding"/>
    <property type="evidence" value="ECO:0007669"/>
    <property type="project" value="InterPro"/>
</dbReference>
<dbReference type="Gramene" id="KMS65364">
    <property type="protein sequence ID" value="KMS65364"/>
    <property type="gene ID" value="BVRB_036740"/>
</dbReference>
<dbReference type="Proteomes" id="UP000035740">
    <property type="component" value="Unassembled WGS sequence"/>
</dbReference>
<dbReference type="InterPro" id="IPR026983">
    <property type="entry name" value="DHC"/>
</dbReference>
<accession>A0A0J7YP97</accession>
<reference evidence="1 2" key="1">
    <citation type="journal article" date="2014" name="Nature">
        <title>The genome of the recently domesticated crop plant sugar beet (Beta vulgaris).</title>
        <authorList>
            <person name="Dohm J.C."/>
            <person name="Minoche A.E."/>
            <person name="Holtgrawe D."/>
            <person name="Capella-Gutierrez S."/>
            <person name="Zakrzewski F."/>
            <person name="Tafer H."/>
            <person name="Rupp O."/>
            <person name="Sorensen T.R."/>
            <person name="Stracke R."/>
            <person name="Reinhardt R."/>
            <person name="Goesmann A."/>
            <person name="Kraft T."/>
            <person name="Schulz B."/>
            <person name="Stadler P.F."/>
            <person name="Schmidt T."/>
            <person name="Gabaldon T."/>
            <person name="Lehrach H."/>
            <person name="Weisshaar B."/>
            <person name="Himmelbauer H."/>
        </authorList>
    </citation>
    <scope>NUCLEOTIDE SEQUENCE [LARGE SCALE GENOMIC DNA]</scope>
    <source>
        <tissue evidence="1">Taproot</tissue>
    </source>
</reference>
<dbReference type="AlphaFoldDB" id="A0A0J7YP97"/>
<name>A0A0J7YP97_BETVV</name>
<dbReference type="GO" id="GO:0030286">
    <property type="term" value="C:dynein complex"/>
    <property type="evidence" value="ECO:0007669"/>
    <property type="project" value="InterPro"/>
</dbReference>
<evidence type="ECO:0000313" key="2">
    <source>
        <dbReference type="Proteomes" id="UP000035740"/>
    </source>
</evidence>
<keyword evidence="2" id="KW-1185">Reference proteome</keyword>